<evidence type="ECO:0000256" key="3">
    <source>
        <dbReference type="ARBA" id="ARBA00022741"/>
    </source>
</evidence>
<dbReference type="GO" id="GO:0005524">
    <property type="term" value="F:ATP binding"/>
    <property type="evidence" value="ECO:0007669"/>
    <property type="project" value="UniProtKB-KW"/>
</dbReference>
<evidence type="ECO:0000256" key="4">
    <source>
        <dbReference type="ARBA" id="ARBA00022840"/>
    </source>
</evidence>
<evidence type="ECO:0000256" key="1">
    <source>
        <dbReference type="ARBA" id="ARBA00005417"/>
    </source>
</evidence>
<dbReference type="Gene3D" id="3.40.50.300">
    <property type="entry name" value="P-loop containing nucleotide triphosphate hydrolases"/>
    <property type="match status" value="1"/>
</dbReference>
<dbReference type="AlphaFoldDB" id="A0A3Q9HR46"/>
<keyword evidence="2" id="KW-0813">Transport</keyword>
<dbReference type="KEGG" id="aft:BBF96_10285"/>
<gene>
    <name evidence="6" type="ORF">BBF96_10285</name>
</gene>
<dbReference type="PANTHER" id="PTHR42711:SF5">
    <property type="entry name" value="ABC TRANSPORTER ATP-BINDING PROTEIN NATA"/>
    <property type="match status" value="1"/>
</dbReference>
<dbReference type="InterPro" id="IPR050763">
    <property type="entry name" value="ABC_transporter_ATP-binding"/>
</dbReference>
<dbReference type="PROSITE" id="PS50893">
    <property type="entry name" value="ABC_TRANSPORTER_2"/>
    <property type="match status" value="1"/>
</dbReference>
<dbReference type="SMART" id="SM00382">
    <property type="entry name" value="AAA"/>
    <property type="match status" value="1"/>
</dbReference>
<sequence>MIEIRAVSKSFETGKNVTQALSGVDLMIEKGSFHGLLGVNGAGKTTLIKIICGLLSLDSGQVRINGIDITKNPKAVRRILGFCNPDNMGLYLRLNAEENLKFFSSLYGVSPRVAYRRINALLGFFGLEKSRKKLVKDFSTGMKAKLRLAKALIHNPDVLLLDEPTSGIDYFSAQDIYILLKGINEELGTTILYTSHHLKEIEELCQKVSIIHKGKILLEGSISELNRQIRKTEVVKIKLKGDSVHFKKQIRPLPYILDIQEEITNSDNSDDIVSFKLLVPDASSAISQIIEKFGKEELVGIWPEECGLEDVLKITMGWGDLCAS</sequence>
<name>A0A3Q9HR46_9FIRM</name>
<dbReference type="Proteomes" id="UP000267250">
    <property type="component" value="Chromosome"/>
</dbReference>
<evidence type="ECO:0000313" key="7">
    <source>
        <dbReference type="Proteomes" id="UP000267250"/>
    </source>
</evidence>
<keyword evidence="4" id="KW-0067">ATP-binding</keyword>
<keyword evidence="7" id="KW-1185">Reference proteome</keyword>
<organism evidence="6 7">
    <name type="scientific">Anoxybacter fermentans</name>
    <dbReference type="NCBI Taxonomy" id="1323375"/>
    <lineage>
        <taxon>Bacteria</taxon>
        <taxon>Bacillati</taxon>
        <taxon>Bacillota</taxon>
        <taxon>Clostridia</taxon>
        <taxon>Halanaerobiales</taxon>
        <taxon>Anoxybacter</taxon>
    </lineage>
</organism>
<dbReference type="InterPro" id="IPR003593">
    <property type="entry name" value="AAA+_ATPase"/>
</dbReference>
<dbReference type="SUPFAM" id="SSF52540">
    <property type="entry name" value="P-loop containing nucleoside triphosphate hydrolases"/>
    <property type="match status" value="1"/>
</dbReference>
<dbReference type="PANTHER" id="PTHR42711">
    <property type="entry name" value="ABC TRANSPORTER ATP-BINDING PROTEIN"/>
    <property type="match status" value="1"/>
</dbReference>
<evidence type="ECO:0000313" key="6">
    <source>
        <dbReference type="EMBL" id="AZR73738.1"/>
    </source>
</evidence>
<accession>A0A3Q9HR46</accession>
<evidence type="ECO:0000259" key="5">
    <source>
        <dbReference type="PROSITE" id="PS50893"/>
    </source>
</evidence>
<protein>
    <recommendedName>
        <fullName evidence="5">ABC transporter domain-containing protein</fullName>
    </recommendedName>
</protein>
<dbReference type="InterPro" id="IPR003439">
    <property type="entry name" value="ABC_transporter-like_ATP-bd"/>
</dbReference>
<reference evidence="6 7" key="1">
    <citation type="submission" date="2016-07" db="EMBL/GenBank/DDBJ databases">
        <title>Genome and transcriptome analysis of iron-reducing fermentative bacteria Anoxybacter fermentans.</title>
        <authorList>
            <person name="Zeng X."/>
            <person name="Shao Z."/>
        </authorList>
    </citation>
    <scope>NUCLEOTIDE SEQUENCE [LARGE SCALE GENOMIC DNA]</scope>
    <source>
        <strain evidence="6 7">DY22613</strain>
    </source>
</reference>
<evidence type="ECO:0000256" key="2">
    <source>
        <dbReference type="ARBA" id="ARBA00022448"/>
    </source>
</evidence>
<dbReference type="Pfam" id="PF00005">
    <property type="entry name" value="ABC_tran"/>
    <property type="match status" value="1"/>
</dbReference>
<dbReference type="EMBL" id="CP016379">
    <property type="protein sequence ID" value="AZR73738.1"/>
    <property type="molecule type" value="Genomic_DNA"/>
</dbReference>
<comment type="similarity">
    <text evidence="1">Belongs to the ABC transporter superfamily.</text>
</comment>
<proteinExistence type="inferred from homology"/>
<feature type="domain" description="ABC transporter" evidence="5">
    <location>
        <begin position="2"/>
        <end position="238"/>
    </location>
</feature>
<keyword evidence="3" id="KW-0547">Nucleotide-binding</keyword>
<dbReference type="InterPro" id="IPR027417">
    <property type="entry name" value="P-loop_NTPase"/>
</dbReference>
<dbReference type="RefSeq" id="WP_127017084.1">
    <property type="nucleotide sequence ID" value="NZ_CP016379.1"/>
</dbReference>
<dbReference type="OrthoDB" id="9804819at2"/>
<dbReference type="GO" id="GO:0016887">
    <property type="term" value="F:ATP hydrolysis activity"/>
    <property type="evidence" value="ECO:0007669"/>
    <property type="project" value="InterPro"/>
</dbReference>